<evidence type="ECO:0000313" key="2">
    <source>
        <dbReference type="Proteomes" id="UP000537718"/>
    </source>
</evidence>
<evidence type="ECO:0000313" key="1">
    <source>
        <dbReference type="EMBL" id="MBB5619166.1"/>
    </source>
</evidence>
<name>A0A7W8YNZ9_9SPHI</name>
<accession>A0A7W8YNZ9</accession>
<comment type="caution">
    <text evidence="1">The sequence shown here is derived from an EMBL/GenBank/DDBJ whole genome shotgun (WGS) entry which is preliminary data.</text>
</comment>
<organism evidence="1 2">
    <name type="scientific">Pedobacter cryoconitis</name>
    <dbReference type="NCBI Taxonomy" id="188932"/>
    <lineage>
        <taxon>Bacteria</taxon>
        <taxon>Pseudomonadati</taxon>
        <taxon>Bacteroidota</taxon>
        <taxon>Sphingobacteriia</taxon>
        <taxon>Sphingobacteriales</taxon>
        <taxon>Sphingobacteriaceae</taxon>
        <taxon>Pedobacter</taxon>
    </lineage>
</organism>
<dbReference type="EMBL" id="JACHCF010000001">
    <property type="protein sequence ID" value="MBB5619166.1"/>
    <property type="molecule type" value="Genomic_DNA"/>
</dbReference>
<gene>
    <name evidence="1" type="ORF">HDE69_000202</name>
</gene>
<proteinExistence type="predicted"/>
<dbReference type="AlphaFoldDB" id="A0A7W8YNZ9"/>
<protein>
    <submittedName>
        <fullName evidence="1">Uncharacterized protein</fullName>
    </submittedName>
</protein>
<dbReference type="Proteomes" id="UP000537718">
    <property type="component" value="Unassembled WGS sequence"/>
</dbReference>
<sequence>MEKHLFIMGGLTGKFSKGILGGFIFKAAVWSTGCFKSSVLGIMKQSMETEKASENFRKSSRSGKIRIFPPPKNSAEALADLLSK</sequence>
<reference evidence="1 2" key="1">
    <citation type="submission" date="2020-08" db="EMBL/GenBank/DDBJ databases">
        <title>Genomic Encyclopedia of Type Strains, Phase IV (KMG-V): Genome sequencing to study the core and pangenomes of soil and plant-associated prokaryotes.</title>
        <authorList>
            <person name="Whitman W."/>
        </authorList>
    </citation>
    <scope>NUCLEOTIDE SEQUENCE [LARGE SCALE GENOMIC DNA]</scope>
    <source>
        <strain evidence="1 2">MP7CTX6</strain>
    </source>
</reference>